<keyword evidence="2" id="KW-1185">Reference proteome</keyword>
<name>A0A3N2BL87_9MICO</name>
<organism evidence="1 2">
    <name type="scientific">Plantibacter flavus</name>
    <dbReference type="NCBI Taxonomy" id="150123"/>
    <lineage>
        <taxon>Bacteria</taxon>
        <taxon>Bacillati</taxon>
        <taxon>Actinomycetota</taxon>
        <taxon>Actinomycetes</taxon>
        <taxon>Micrococcales</taxon>
        <taxon>Microbacteriaceae</taxon>
        <taxon>Plantibacter</taxon>
    </lineage>
</organism>
<dbReference type="AlphaFoldDB" id="A0A3N2BL87"/>
<reference evidence="1 2" key="1">
    <citation type="submission" date="2018-11" db="EMBL/GenBank/DDBJ databases">
        <title>Sequencing the genomes of 1000 actinobacteria strains.</title>
        <authorList>
            <person name="Klenk H.-P."/>
        </authorList>
    </citation>
    <scope>NUCLEOTIDE SEQUENCE [LARGE SCALE GENOMIC DNA]</scope>
    <source>
        <strain evidence="1 2">DSM 14012</strain>
    </source>
</reference>
<evidence type="ECO:0000313" key="2">
    <source>
        <dbReference type="Proteomes" id="UP000266915"/>
    </source>
</evidence>
<accession>A0A3N2BL87</accession>
<proteinExistence type="predicted"/>
<dbReference type="EMBL" id="RKHL01000002">
    <property type="protein sequence ID" value="ROR76019.1"/>
    <property type="molecule type" value="Genomic_DNA"/>
</dbReference>
<evidence type="ECO:0000313" key="1">
    <source>
        <dbReference type="EMBL" id="ROR76019.1"/>
    </source>
</evidence>
<comment type="caution">
    <text evidence="1">The sequence shown here is derived from an EMBL/GenBank/DDBJ whole genome shotgun (WGS) entry which is preliminary data.</text>
</comment>
<dbReference type="Proteomes" id="UP000266915">
    <property type="component" value="Unassembled WGS sequence"/>
</dbReference>
<gene>
    <name evidence="1" type="ORF">EDD42_3971</name>
</gene>
<dbReference type="RefSeq" id="WP_085514198.1">
    <property type="nucleotide sequence ID" value="NZ_FXAP01000007.1"/>
</dbReference>
<protein>
    <submittedName>
        <fullName evidence="1">Uncharacterized protein</fullName>
    </submittedName>
</protein>
<sequence length="195" mass="20879">MTTLTTVDEINAYFESTVYAASSTTNFVTALNAAGDPLILWEDEDGNVCFQGVPWAQDEAGATVDPNRGTLHEESSALPLTVLHPLTGANDAAIEWETGQPNGTGEIEASTERDWYTDSRVTHRRLVTRGPWLPAPAGITAPKSTTDGPVHWIGDAPTSLHGNGATSFKRTTRSPIEVTCGLCLNLLARDEPSES</sequence>